<feature type="region of interest" description="Disordered" evidence="1">
    <location>
        <begin position="202"/>
        <end position="252"/>
    </location>
</feature>
<evidence type="ECO:0000256" key="2">
    <source>
        <dbReference type="SAM" id="Phobius"/>
    </source>
</evidence>
<feature type="compositionally biased region" description="Polar residues" evidence="1">
    <location>
        <begin position="127"/>
        <end position="139"/>
    </location>
</feature>
<accession>A0A9Y2NBW2</accession>
<dbReference type="KEGG" id="amog:QRX60_33430"/>
<keyword evidence="2" id="KW-0472">Membrane</keyword>
<evidence type="ECO:0000256" key="1">
    <source>
        <dbReference type="SAM" id="MobiDB-lite"/>
    </source>
</evidence>
<proteinExistence type="predicted"/>
<feature type="region of interest" description="Disordered" evidence="1">
    <location>
        <begin position="112"/>
        <end position="156"/>
    </location>
</feature>
<evidence type="ECO:0000313" key="4">
    <source>
        <dbReference type="Proteomes" id="UP001239397"/>
    </source>
</evidence>
<name>A0A9Y2NBW2_9PSEU</name>
<feature type="transmembrane region" description="Helical" evidence="2">
    <location>
        <begin position="81"/>
        <end position="106"/>
    </location>
</feature>
<protein>
    <submittedName>
        <fullName evidence="3">Uncharacterized protein</fullName>
    </submittedName>
</protein>
<keyword evidence="2" id="KW-1133">Transmembrane helix</keyword>
<feature type="compositionally biased region" description="Pro residues" evidence="1">
    <location>
        <begin position="243"/>
        <end position="252"/>
    </location>
</feature>
<sequence>MSKQRGRRIGRHTAEQVLRGAPVDGADALTSLLAAAAAPPRDGELAGEQAAVTAFLEAAHARAPRSRSPSMLKSTGTKLRAAKVAAAAAAIFAVGGVAAAAVTGVLPLPAGGSAPPAPASDRDHPGTGSSAVSTTTQAREGTPTGHQPAPSPSLVGLCRAYDAGDKAEHGKALESPAFTELITAAGDRTKVDGYCAAVLEDEASKPAHATGSPSDPGHPDNGKSHPAGPPGTHPAGRPSTHPSGPPATRPAH</sequence>
<keyword evidence="2" id="KW-0812">Transmembrane</keyword>
<dbReference type="Proteomes" id="UP001239397">
    <property type="component" value="Chromosome"/>
</dbReference>
<keyword evidence="4" id="KW-1185">Reference proteome</keyword>
<reference evidence="3 4" key="1">
    <citation type="submission" date="2023-06" db="EMBL/GenBank/DDBJ databases">
        <authorList>
            <person name="Oyuntsetseg B."/>
            <person name="Kim S.B."/>
        </authorList>
    </citation>
    <scope>NUCLEOTIDE SEQUENCE [LARGE SCALE GENOMIC DNA]</scope>
    <source>
        <strain evidence="3 4">4-36</strain>
    </source>
</reference>
<organism evidence="3 4">
    <name type="scientific">Amycolatopsis mongoliensis</name>
    <dbReference type="NCBI Taxonomy" id="715475"/>
    <lineage>
        <taxon>Bacteria</taxon>
        <taxon>Bacillati</taxon>
        <taxon>Actinomycetota</taxon>
        <taxon>Actinomycetes</taxon>
        <taxon>Pseudonocardiales</taxon>
        <taxon>Pseudonocardiaceae</taxon>
        <taxon>Amycolatopsis</taxon>
    </lineage>
</organism>
<gene>
    <name evidence="3" type="ORF">QRX60_33430</name>
</gene>
<dbReference type="RefSeq" id="WP_285995419.1">
    <property type="nucleotide sequence ID" value="NZ_CP127295.1"/>
</dbReference>
<dbReference type="EMBL" id="CP127295">
    <property type="protein sequence ID" value="WIX98936.1"/>
    <property type="molecule type" value="Genomic_DNA"/>
</dbReference>
<evidence type="ECO:0000313" key="3">
    <source>
        <dbReference type="EMBL" id="WIX98936.1"/>
    </source>
</evidence>
<dbReference type="AlphaFoldDB" id="A0A9Y2NBW2"/>